<feature type="transmembrane region" description="Helical" evidence="7">
    <location>
        <begin position="144"/>
        <end position="174"/>
    </location>
</feature>
<reference evidence="10 11" key="1">
    <citation type="submission" date="2020-09" db="EMBL/GenBank/DDBJ databases">
        <title>Characterization of Treponema spp. from bovine digital dermatitis in Korea.</title>
        <authorList>
            <person name="Espiritu H.M."/>
            <person name="Cho Y.I."/>
            <person name="Mamuad L."/>
        </authorList>
    </citation>
    <scope>NUCLEOTIDE SEQUENCE [LARGE SCALE GENOMIC DNA]</scope>
    <source>
        <strain evidence="10 11">KS1</strain>
    </source>
</reference>
<keyword evidence="2 7" id="KW-0812">Transmembrane</keyword>
<organism evidence="10 11">
    <name type="scientific">Treponema pedis</name>
    <dbReference type="NCBI Taxonomy" id="409322"/>
    <lineage>
        <taxon>Bacteria</taxon>
        <taxon>Pseudomonadati</taxon>
        <taxon>Spirochaetota</taxon>
        <taxon>Spirochaetia</taxon>
        <taxon>Spirochaetales</taxon>
        <taxon>Treponemataceae</taxon>
        <taxon>Treponema</taxon>
    </lineage>
</organism>
<dbReference type="InterPro" id="IPR039421">
    <property type="entry name" value="Type_1_exporter"/>
</dbReference>
<evidence type="ECO:0000259" key="8">
    <source>
        <dbReference type="PROSITE" id="PS50893"/>
    </source>
</evidence>
<dbReference type="GO" id="GO:0005524">
    <property type="term" value="F:ATP binding"/>
    <property type="evidence" value="ECO:0007669"/>
    <property type="project" value="UniProtKB-KW"/>
</dbReference>
<evidence type="ECO:0000256" key="3">
    <source>
        <dbReference type="ARBA" id="ARBA00022741"/>
    </source>
</evidence>
<feature type="domain" description="ABC transmembrane type-1" evidence="9">
    <location>
        <begin position="21"/>
        <end position="293"/>
    </location>
</feature>
<keyword evidence="3" id="KW-0547">Nucleotide-binding</keyword>
<dbReference type="PROSITE" id="PS50893">
    <property type="entry name" value="ABC_TRANSPORTER_2"/>
    <property type="match status" value="1"/>
</dbReference>
<feature type="transmembrane region" description="Helical" evidence="7">
    <location>
        <begin position="58"/>
        <end position="79"/>
    </location>
</feature>
<evidence type="ECO:0000313" key="11">
    <source>
        <dbReference type="Proteomes" id="UP000593915"/>
    </source>
</evidence>
<feature type="transmembrane region" description="Helical" evidence="7">
    <location>
        <begin position="241"/>
        <end position="260"/>
    </location>
</feature>
<dbReference type="InterPro" id="IPR011527">
    <property type="entry name" value="ABC1_TM_dom"/>
</dbReference>
<evidence type="ECO:0000313" key="10">
    <source>
        <dbReference type="EMBL" id="QOW60492.1"/>
    </source>
</evidence>
<dbReference type="SMART" id="SM00382">
    <property type="entry name" value="AAA"/>
    <property type="match status" value="1"/>
</dbReference>
<evidence type="ECO:0000256" key="7">
    <source>
        <dbReference type="SAM" id="Phobius"/>
    </source>
</evidence>
<dbReference type="RefSeq" id="WP_194076013.1">
    <property type="nucleotide sequence ID" value="NZ_CP061839.1"/>
</dbReference>
<dbReference type="GO" id="GO:0005886">
    <property type="term" value="C:plasma membrane"/>
    <property type="evidence" value="ECO:0007669"/>
    <property type="project" value="UniProtKB-SubCell"/>
</dbReference>
<keyword evidence="5 7" id="KW-1133">Transmembrane helix</keyword>
<dbReference type="InterPro" id="IPR003439">
    <property type="entry name" value="ABC_transporter-like_ATP-bd"/>
</dbReference>
<dbReference type="Gene3D" id="3.40.50.300">
    <property type="entry name" value="P-loop containing nucleotide triphosphate hydrolases"/>
    <property type="match status" value="1"/>
</dbReference>
<dbReference type="Proteomes" id="UP000593915">
    <property type="component" value="Chromosome"/>
</dbReference>
<evidence type="ECO:0000259" key="9">
    <source>
        <dbReference type="PROSITE" id="PS50929"/>
    </source>
</evidence>
<evidence type="ECO:0000256" key="2">
    <source>
        <dbReference type="ARBA" id="ARBA00022692"/>
    </source>
</evidence>
<accession>A0A7S6WNS6</accession>
<dbReference type="PANTHER" id="PTHR24221">
    <property type="entry name" value="ATP-BINDING CASSETTE SUB-FAMILY B"/>
    <property type="match status" value="1"/>
</dbReference>
<dbReference type="InterPro" id="IPR003593">
    <property type="entry name" value="AAA+_ATPase"/>
</dbReference>
<dbReference type="PROSITE" id="PS50929">
    <property type="entry name" value="ABC_TM1F"/>
    <property type="match status" value="1"/>
</dbReference>
<dbReference type="PROSITE" id="PS00211">
    <property type="entry name" value="ABC_TRANSPORTER_1"/>
    <property type="match status" value="1"/>
</dbReference>
<dbReference type="GO" id="GO:0016887">
    <property type="term" value="F:ATP hydrolysis activity"/>
    <property type="evidence" value="ECO:0007669"/>
    <property type="project" value="InterPro"/>
</dbReference>
<keyword evidence="4 10" id="KW-0067">ATP-binding</keyword>
<evidence type="ECO:0000256" key="6">
    <source>
        <dbReference type="ARBA" id="ARBA00023136"/>
    </source>
</evidence>
<name>A0A7S6WNS6_9SPIR</name>
<evidence type="ECO:0000256" key="5">
    <source>
        <dbReference type="ARBA" id="ARBA00022989"/>
    </source>
</evidence>
<dbReference type="Pfam" id="PF00005">
    <property type="entry name" value="ABC_tran"/>
    <property type="match status" value="1"/>
</dbReference>
<comment type="subcellular location">
    <subcellularLocation>
        <location evidence="1">Cell membrane</location>
        <topology evidence="1">Multi-pass membrane protein</topology>
    </subcellularLocation>
</comment>
<feature type="transmembrane region" description="Helical" evidence="7">
    <location>
        <begin position="20"/>
        <end position="38"/>
    </location>
</feature>
<dbReference type="InterPro" id="IPR027417">
    <property type="entry name" value="P-loop_NTPase"/>
</dbReference>
<dbReference type="GO" id="GO:0140359">
    <property type="term" value="F:ABC-type transporter activity"/>
    <property type="evidence" value="ECO:0007669"/>
    <property type="project" value="InterPro"/>
</dbReference>
<gene>
    <name evidence="10" type="ORF">IFE08_11870</name>
</gene>
<dbReference type="Gene3D" id="1.20.1560.10">
    <property type="entry name" value="ABC transporter type 1, transmembrane domain"/>
    <property type="match status" value="1"/>
</dbReference>
<dbReference type="GO" id="GO:0034040">
    <property type="term" value="F:ATPase-coupled lipid transmembrane transporter activity"/>
    <property type="evidence" value="ECO:0007669"/>
    <property type="project" value="TreeGrafter"/>
</dbReference>
<dbReference type="SUPFAM" id="SSF52540">
    <property type="entry name" value="P-loop containing nucleoside triphosphate hydrolases"/>
    <property type="match status" value="1"/>
</dbReference>
<dbReference type="SUPFAM" id="SSF90123">
    <property type="entry name" value="ABC transporter transmembrane region"/>
    <property type="match status" value="1"/>
</dbReference>
<dbReference type="Pfam" id="PF00664">
    <property type="entry name" value="ABC_membrane"/>
    <property type="match status" value="1"/>
</dbReference>
<evidence type="ECO:0000256" key="1">
    <source>
        <dbReference type="ARBA" id="ARBA00004651"/>
    </source>
</evidence>
<dbReference type="EMBL" id="CP061839">
    <property type="protein sequence ID" value="QOW60492.1"/>
    <property type="molecule type" value="Genomic_DNA"/>
</dbReference>
<evidence type="ECO:0000256" key="4">
    <source>
        <dbReference type="ARBA" id="ARBA00022840"/>
    </source>
</evidence>
<dbReference type="AlphaFoldDB" id="A0A7S6WNS6"/>
<dbReference type="PANTHER" id="PTHR24221:SF654">
    <property type="entry name" value="ATP-BINDING CASSETTE SUB-FAMILY B MEMBER 6"/>
    <property type="match status" value="1"/>
</dbReference>
<sequence>MQSIKKIISMYNLKKHIYSCALISFIFSLVSLISLIYPKLYGTFISNLENNINPSRVLFTYIGVICFSLIFEYLVGWVFGKVHMRFDSALRYGLYSSLSKHSEKTIKTHGQGYYENIMDTSVGSILSLFVPSVMNKLMGVVRYIFILVILFTYSYIFGLLGLAALVLYTCAYFINRKFYSPMFLKTMKAYASLHSKMIEALSMTTLFRGFPLFKIEKDERIKNTINNVNDSVRKTDLFSDTVYRLVPVYVLPLLSVALMAVSAKMHFAGTLSLSLLVTTIAYFSQLTSVLGDLDSVSQAYFGACESADEILSLMEEEDIKEKLMIEDKSQDFFFDISGLNLQIDKDRSLFIDRLNFGLNKKYALLGVSGSGKSSLLNILLGRDKPNGTVFVFNKNTNSYDYELSDKILYISQDSYILNADIIQNIELGCHDKDLAEKIIDVLQLGSLKGRDLGIDGKHISGGEKRLINIARIFFHAEKYDYLIFDEIFTSIDVLSKRRILPLLKDLIKNKSCIIVSHDMEEIEFFCDNVVSIETDGKIFSGTYDEAKMNKSFLNKILVKN</sequence>
<dbReference type="InterPro" id="IPR036640">
    <property type="entry name" value="ABC1_TM_sf"/>
</dbReference>
<dbReference type="InterPro" id="IPR017871">
    <property type="entry name" value="ABC_transporter-like_CS"/>
</dbReference>
<protein>
    <submittedName>
        <fullName evidence="10">ABC transporter ATP-binding protein</fullName>
    </submittedName>
</protein>
<feature type="domain" description="ABC transporter" evidence="8">
    <location>
        <begin position="314"/>
        <end position="559"/>
    </location>
</feature>
<keyword evidence="6 7" id="KW-0472">Membrane</keyword>
<proteinExistence type="predicted"/>